<feature type="domain" description="Peroxisome membrane anchor protein Pex14p N-terminal" evidence="9">
    <location>
        <begin position="42"/>
        <end position="85"/>
    </location>
</feature>
<dbReference type="OrthoDB" id="441517at2759"/>
<dbReference type="InterPro" id="IPR006785">
    <property type="entry name" value="Pex14_N"/>
</dbReference>
<evidence type="ECO:0000259" key="9">
    <source>
        <dbReference type="Pfam" id="PF04695"/>
    </source>
</evidence>
<dbReference type="Pfam" id="PF04695">
    <property type="entry name" value="Pex14_N"/>
    <property type="match status" value="1"/>
</dbReference>
<evidence type="ECO:0000313" key="10">
    <source>
        <dbReference type="EMBL" id="PYH44847.1"/>
    </source>
</evidence>
<comment type="function">
    <text evidence="7">Component of the PEX13-PEX14 docking complex, a translocon channel that specifically mediates the import of peroxisomal cargo proteins bound to PEX5 receptor. The PEX13-PEX14 docking complex forms a large import pore which can be opened to a diameter of about 9 nm. Mechanistically, PEX5 receptor along with cargo proteins associates with the PEX14 subunit of the PEX13-PEX14 docking complex in the cytosol, leading to the insertion of the receptor into the organelle membrane with the concomitant translocation of the cargo into the peroxisome matrix.</text>
</comment>
<dbReference type="GO" id="GO:0005778">
    <property type="term" value="C:peroxisomal membrane"/>
    <property type="evidence" value="ECO:0007669"/>
    <property type="project" value="UniProtKB-SubCell"/>
</dbReference>
<evidence type="ECO:0000256" key="6">
    <source>
        <dbReference type="ARBA" id="ARBA00046271"/>
    </source>
</evidence>
<dbReference type="AlphaFoldDB" id="A0A318ZE06"/>
<organism evidence="10 11">
    <name type="scientific">Aspergillus saccharolyticus JOP 1030-1</name>
    <dbReference type="NCBI Taxonomy" id="1450539"/>
    <lineage>
        <taxon>Eukaryota</taxon>
        <taxon>Fungi</taxon>
        <taxon>Dikarya</taxon>
        <taxon>Ascomycota</taxon>
        <taxon>Pezizomycotina</taxon>
        <taxon>Eurotiomycetes</taxon>
        <taxon>Eurotiomycetidae</taxon>
        <taxon>Eurotiales</taxon>
        <taxon>Aspergillaceae</taxon>
        <taxon>Aspergillus</taxon>
        <taxon>Aspergillus subgen. Circumdati</taxon>
    </lineage>
</organism>
<feature type="compositionally biased region" description="Polar residues" evidence="8">
    <location>
        <begin position="84"/>
        <end position="94"/>
    </location>
</feature>
<evidence type="ECO:0000256" key="3">
    <source>
        <dbReference type="ARBA" id="ARBA00023140"/>
    </source>
</evidence>
<dbReference type="EMBL" id="KZ821234">
    <property type="protein sequence ID" value="PYH44847.1"/>
    <property type="molecule type" value="Genomic_DNA"/>
</dbReference>
<dbReference type="GO" id="GO:0016560">
    <property type="term" value="P:protein import into peroxisome matrix, docking"/>
    <property type="evidence" value="ECO:0007669"/>
    <property type="project" value="UniProtKB-UniRule"/>
</dbReference>
<dbReference type="PANTHER" id="PTHR23058:SF5">
    <property type="entry name" value="PEROXISOMAL MEMBRANE PROTEIN PEX14"/>
    <property type="match status" value="1"/>
</dbReference>
<dbReference type="PANTHER" id="PTHR23058">
    <property type="entry name" value="PEROXISOMAL MEMBRANE PROTEIN PEX14"/>
    <property type="match status" value="1"/>
</dbReference>
<dbReference type="GO" id="GO:0005102">
    <property type="term" value="F:signaling receptor binding"/>
    <property type="evidence" value="ECO:0007669"/>
    <property type="project" value="TreeGrafter"/>
</dbReference>
<keyword evidence="3 7" id="KW-0576">Peroxisome</keyword>
<sequence>MADKPKSSIPEWQKSNATPESNSSSAGTNEADIIATDSQPSRSELLDQAAKFLEDDSIREAPIEQKRTFLESKGLSSDEIDVLLNQSSAEPSTSGKEHSSDDDHQTAATSSSSSRNATPPSSPPASTTSSSSSPSTHSNTNTNQPATTRQQPRDIAPIITYPEFLTTPTPNPPLITLRSTLYTLYGAAGLATTFYAASEYLIKPMIAQLTAARHDLARTATTNLHTLNARLEQTVSTIPDPKPSTSSHHQPPAPESDTESIASDPTELFHRDVAVQTTSTTSTPPEPSLITHLPPHNSEAEEADAAAQKVADPVKTACGHTARMQALTAQLRAMTETEQTASDMDTALRGKLNDLHHYLDTYIYSKPGVFNPMAGYGVFSTPGLDATGGTAGGGGNGGNGSGSGSSKGGGRCHCELPDGDSRGQRGVVECQEFPGRGQRRCWKGCGRRGVDAGEVQSAECELRPGEWV</sequence>
<dbReference type="Gene3D" id="1.10.10.10">
    <property type="entry name" value="Winged helix-like DNA-binding domain superfamily/Winged helix DNA-binding domain"/>
    <property type="match status" value="1"/>
</dbReference>
<feature type="region of interest" description="Disordered" evidence="8">
    <location>
        <begin position="1"/>
        <end position="42"/>
    </location>
</feature>
<dbReference type="GO" id="GO:1990429">
    <property type="term" value="C:peroxisomal importomer complex"/>
    <property type="evidence" value="ECO:0007669"/>
    <property type="project" value="TreeGrafter"/>
</dbReference>
<evidence type="ECO:0000256" key="7">
    <source>
        <dbReference type="RuleBase" id="RU367032"/>
    </source>
</evidence>
<feature type="compositionally biased region" description="Basic and acidic residues" evidence="8">
    <location>
        <begin position="95"/>
        <end position="105"/>
    </location>
</feature>
<accession>A0A318ZE06</accession>
<gene>
    <name evidence="10" type="ORF">BP01DRAFT_57760</name>
</gene>
<dbReference type="RefSeq" id="XP_025430829.1">
    <property type="nucleotide sequence ID" value="XM_025579952.1"/>
</dbReference>
<evidence type="ECO:0000256" key="4">
    <source>
        <dbReference type="ARBA" id="ARBA00029502"/>
    </source>
</evidence>
<evidence type="ECO:0000256" key="8">
    <source>
        <dbReference type="SAM" id="MobiDB-lite"/>
    </source>
</evidence>
<keyword evidence="7" id="KW-0813">Transport</keyword>
<comment type="similarity">
    <text evidence="1 7">Belongs to the peroxin-14 family.</text>
</comment>
<feature type="region of interest" description="Disordered" evidence="8">
    <location>
        <begin position="390"/>
        <end position="410"/>
    </location>
</feature>
<feature type="compositionally biased region" description="Polar residues" evidence="8">
    <location>
        <begin position="13"/>
        <end position="28"/>
    </location>
</feature>
<evidence type="ECO:0000313" key="11">
    <source>
        <dbReference type="Proteomes" id="UP000248349"/>
    </source>
</evidence>
<dbReference type="Proteomes" id="UP000248349">
    <property type="component" value="Unassembled WGS sequence"/>
</dbReference>
<keyword evidence="11" id="KW-1185">Reference proteome</keyword>
<comment type="subcellular location">
    <subcellularLocation>
        <location evidence="6 7">Peroxisome membrane</location>
    </subcellularLocation>
</comment>
<keyword evidence="2" id="KW-0811">Translocation</keyword>
<evidence type="ECO:0000256" key="5">
    <source>
        <dbReference type="ARBA" id="ARBA00029691"/>
    </source>
</evidence>
<evidence type="ECO:0000256" key="1">
    <source>
        <dbReference type="ARBA" id="ARBA00005443"/>
    </source>
</evidence>
<dbReference type="GeneID" id="37081181"/>
<feature type="compositionally biased region" description="Low complexity" evidence="8">
    <location>
        <begin position="106"/>
        <end position="143"/>
    </location>
</feature>
<feature type="compositionally biased region" description="Polar residues" evidence="8">
    <location>
        <begin position="236"/>
        <end position="249"/>
    </location>
</feature>
<proteinExistence type="inferred from homology"/>
<feature type="region of interest" description="Disordered" evidence="8">
    <location>
        <begin position="68"/>
        <end position="154"/>
    </location>
</feature>
<feature type="region of interest" description="Disordered" evidence="8">
    <location>
        <begin position="276"/>
        <end position="306"/>
    </location>
</feature>
<dbReference type="InterPro" id="IPR036388">
    <property type="entry name" value="WH-like_DNA-bd_sf"/>
</dbReference>
<reference evidence="10 11" key="1">
    <citation type="submission" date="2016-12" db="EMBL/GenBank/DDBJ databases">
        <title>The genomes of Aspergillus section Nigri reveals drivers in fungal speciation.</title>
        <authorList>
            <consortium name="DOE Joint Genome Institute"/>
            <person name="Vesth T.C."/>
            <person name="Nybo J."/>
            <person name="Theobald S."/>
            <person name="Brandl J."/>
            <person name="Frisvad J.C."/>
            <person name="Nielsen K.F."/>
            <person name="Lyhne E.K."/>
            <person name="Kogle M.E."/>
            <person name="Kuo A."/>
            <person name="Riley R."/>
            <person name="Clum A."/>
            <person name="Nolan M."/>
            <person name="Lipzen A."/>
            <person name="Salamov A."/>
            <person name="Henrissat B."/>
            <person name="Wiebenga A."/>
            <person name="De Vries R.P."/>
            <person name="Grigoriev I.V."/>
            <person name="Mortensen U.H."/>
            <person name="Andersen M.R."/>
            <person name="Baker S.E."/>
        </authorList>
    </citation>
    <scope>NUCLEOTIDE SEQUENCE [LARGE SCALE GENOMIC DNA]</scope>
    <source>
        <strain evidence="10 11">JOP 1030-1</strain>
    </source>
</reference>
<protein>
    <recommendedName>
        <fullName evidence="4 7">Peroxisomal membrane protein PEX14</fullName>
    </recommendedName>
    <alternativeName>
        <fullName evidence="5 7">Peroxin-14</fullName>
    </alternativeName>
</protein>
<feature type="region of interest" description="Disordered" evidence="8">
    <location>
        <begin position="236"/>
        <end position="261"/>
    </location>
</feature>
<keyword evidence="7" id="KW-0653">Protein transport</keyword>
<dbReference type="InterPro" id="IPR025655">
    <property type="entry name" value="PEX14"/>
</dbReference>
<keyword evidence="7" id="KW-0472">Membrane</keyword>
<name>A0A318ZE06_9EURO</name>
<evidence type="ECO:0000256" key="2">
    <source>
        <dbReference type="ARBA" id="ARBA00023010"/>
    </source>
</evidence>